<dbReference type="GO" id="GO:0005524">
    <property type="term" value="F:ATP binding"/>
    <property type="evidence" value="ECO:0007669"/>
    <property type="project" value="UniProtKB-KW"/>
</dbReference>
<feature type="domain" description="ATPase AAA-type core" evidence="1">
    <location>
        <begin position="149"/>
        <end position="251"/>
    </location>
</feature>
<evidence type="ECO:0000259" key="1">
    <source>
        <dbReference type="Pfam" id="PF13304"/>
    </source>
</evidence>
<reference evidence="2" key="1">
    <citation type="journal article" date="2012" name="PLoS ONE">
        <title>Gene sets for utilization of primary and secondary nutrition supplies in the distal gut of endangered iberian lynx.</title>
        <authorList>
            <person name="Alcaide M."/>
            <person name="Messina E."/>
            <person name="Richter M."/>
            <person name="Bargiela R."/>
            <person name="Peplies J."/>
            <person name="Huws S.A."/>
            <person name="Newbold C.J."/>
            <person name="Golyshin P.N."/>
            <person name="Simon M.A."/>
            <person name="Lopez G."/>
            <person name="Yakimov M.M."/>
            <person name="Ferrer M."/>
        </authorList>
    </citation>
    <scope>NUCLEOTIDE SEQUENCE</scope>
</reference>
<sequence>MVYHEVLKCQPFDALREHMVYERETNKESLVSTMKWGDRYRSATITRILSGNLLHNRTLFGAYLNSNVDIPWMKSILNWMDNYFMPMVTTGDQKLQKYVSQSLMDNLIEKSELVRQLMKADIGINDLVVEQTKRPLNPNMLDLLLHSDPIPGSMKQELKSDPTRLEYDIHMSHNGHQGAVAMDYKQESGGTQRYYELSGLLLQIIKEPHFLAIDKLECRLHPDLYQHFVTTYLLNSHHSQLVFSSHLSEFLSDRDLFRDDSVWITKKSEQGDTELYSLADFDSETLRDTTNRYNAYRAGRLGGIPHLGDTYVSFSQTKES</sequence>
<dbReference type="InterPro" id="IPR003959">
    <property type="entry name" value="ATPase_AAA_core"/>
</dbReference>
<dbReference type="PANTHER" id="PTHR40396:SF1">
    <property type="entry name" value="ATPASE AAA-TYPE CORE DOMAIN-CONTAINING PROTEIN"/>
    <property type="match status" value="1"/>
</dbReference>
<dbReference type="PANTHER" id="PTHR40396">
    <property type="entry name" value="ATPASE-LIKE PROTEIN"/>
    <property type="match status" value="1"/>
</dbReference>
<organism evidence="2">
    <name type="scientific">gut metagenome</name>
    <dbReference type="NCBI Taxonomy" id="749906"/>
    <lineage>
        <taxon>unclassified sequences</taxon>
        <taxon>metagenomes</taxon>
        <taxon>organismal metagenomes</taxon>
    </lineage>
</organism>
<keyword evidence="2" id="KW-0547">Nucleotide-binding</keyword>
<dbReference type="AlphaFoldDB" id="J9C0W9"/>
<dbReference type="InterPro" id="IPR027417">
    <property type="entry name" value="P-loop_NTPase"/>
</dbReference>
<dbReference type="GO" id="GO:0016887">
    <property type="term" value="F:ATP hydrolysis activity"/>
    <property type="evidence" value="ECO:0007669"/>
    <property type="project" value="InterPro"/>
</dbReference>
<comment type="caution">
    <text evidence="2">The sequence shown here is derived from an EMBL/GenBank/DDBJ whole genome shotgun (WGS) entry which is preliminary data.</text>
</comment>
<accession>J9C0W9</accession>
<evidence type="ECO:0000313" key="2">
    <source>
        <dbReference type="EMBL" id="EJW93470.1"/>
    </source>
</evidence>
<dbReference type="Pfam" id="PF13304">
    <property type="entry name" value="AAA_21"/>
    <property type="match status" value="1"/>
</dbReference>
<name>J9C0W9_9ZZZZ</name>
<protein>
    <submittedName>
        <fullName evidence="2">ATP-binding protein</fullName>
    </submittedName>
</protein>
<dbReference type="Gene3D" id="3.40.50.300">
    <property type="entry name" value="P-loop containing nucleotide triphosphate hydrolases"/>
    <property type="match status" value="1"/>
</dbReference>
<proteinExistence type="predicted"/>
<dbReference type="EMBL" id="AMCI01006956">
    <property type="protein sequence ID" value="EJW93470.1"/>
    <property type="molecule type" value="Genomic_DNA"/>
</dbReference>
<keyword evidence="2" id="KW-0067">ATP-binding</keyword>
<gene>
    <name evidence="2" type="ORF">EVA_18427</name>
</gene>